<dbReference type="Gene3D" id="1.20.120.1910">
    <property type="entry name" value="Cysteine-tRNA ligase, C-terminal anti-codon recognition domain"/>
    <property type="match status" value="1"/>
</dbReference>
<feature type="binding site" evidence="12">
    <location>
        <position position="242"/>
    </location>
    <ligand>
        <name>Zn(2+)</name>
        <dbReference type="ChEBI" id="CHEBI:29105"/>
    </ligand>
</feature>
<evidence type="ECO:0000256" key="9">
    <source>
        <dbReference type="ARBA" id="ARBA00022917"/>
    </source>
</evidence>
<keyword evidence="8 12" id="KW-0067">ATP-binding</keyword>
<keyword evidence="5 12" id="KW-0479">Metal-binding</keyword>
<protein>
    <recommendedName>
        <fullName evidence="12">Cysteine--tRNA ligase</fullName>
        <ecNumber evidence="12">6.1.1.16</ecNumber>
    </recommendedName>
    <alternativeName>
        <fullName evidence="12">Cysteinyl-tRNA synthetase</fullName>
        <shortName evidence="12">CysRS</shortName>
    </alternativeName>
</protein>
<feature type="binding site" evidence="12">
    <location>
        <position position="29"/>
    </location>
    <ligand>
        <name>Zn(2+)</name>
        <dbReference type="ChEBI" id="CHEBI:29105"/>
    </ligand>
</feature>
<name>A0A1Q6DVW8_METT1</name>
<evidence type="ECO:0000256" key="7">
    <source>
        <dbReference type="ARBA" id="ARBA00022833"/>
    </source>
</evidence>
<evidence type="ECO:0000256" key="1">
    <source>
        <dbReference type="ARBA" id="ARBA00004496"/>
    </source>
</evidence>
<dbReference type="GO" id="GO:0005737">
    <property type="term" value="C:cytoplasm"/>
    <property type="evidence" value="ECO:0007669"/>
    <property type="project" value="UniProtKB-SubCell"/>
</dbReference>
<dbReference type="FunFam" id="3.40.50.620:FF:000130">
    <property type="entry name" value="Cysteine--tRNA ligase"/>
    <property type="match status" value="1"/>
</dbReference>
<evidence type="ECO:0000256" key="4">
    <source>
        <dbReference type="ARBA" id="ARBA00022598"/>
    </source>
</evidence>
<proteinExistence type="inferred from homology"/>
<evidence type="ECO:0000313" key="15">
    <source>
        <dbReference type="Proteomes" id="UP000185744"/>
    </source>
</evidence>
<dbReference type="GO" id="GO:0004817">
    <property type="term" value="F:cysteine-tRNA ligase activity"/>
    <property type="evidence" value="ECO:0007669"/>
    <property type="project" value="UniProtKB-UniRule"/>
</dbReference>
<keyword evidence="10 12" id="KW-0030">Aminoacyl-tRNA synthetase</keyword>
<evidence type="ECO:0000256" key="6">
    <source>
        <dbReference type="ARBA" id="ARBA00022741"/>
    </source>
</evidence>
<evidence type="ECO:0000256" key="3">
    <source>
        <dbReference type="ARBA" id="ARBA00022490"/>
    </source>
</evidence>
<comment type="catalytic activity">
    <reaction evidence="11 12">
        <text>tRNA(Cys) + L-cysteine + ATP = L-cysteinyl-tRNA(Cys) + AMP + diphosphate</text>
        <dbReference type="Rhea" id="RHEA:17773"/>
        <dbReference type="Rhea" id="RHEA-COMP:9661"/>
        <dbReference type="Rhea" id="RHEA-COMP:9679"/>
        <dbReference type="ChEBI" id="CHEBI:30616"/>
        <dbReference type="ChEBI" id="CHEBI:33019"/>
        <dbReference type="ChEBI" id="CHEBI:35235"/>
        <dbReference type="ChEBI" id="CHEBI:78442"/>
        <dbReference type="ChEBI" id="CHEBI:78517"/>
        <dbReference type="ChEBI" id="CHEBI:456215"/>
        <dbReference type="EC" id="6.1.1.16"/>
    </reaction>
</comment>
<comment type="similarity">
    <text evidence="2 12">Belongs to the class-I aminoacyl-tRNA synthetase family.</text>
</comment>
<evidence type="ECO:0000256" key="11">
    <source>
        <dbReference type="ARBA" id="ARBA00047398"/>
    </source>
</evidence>
<dbReference type="InterPro" id="IPR032678">
    <property type="entry name" value="tRNA-synt_1_cat_dom"/>
</dbReference>
<dbReference type="InterPro" id="IPR024909">
    <property type="entry name" value="Cys-tRNA/MSH_ligase"/>
</dbReference>
<keyword evidence="15" id="KW-1185">Reference proteome</keyword>
<dbReference type="InterPro" id="IPR015803">
    <property type="entry name" value="Cys-tRNA-ligase"/>
</dbReference>
<comment type="caution">
    <text evidence="14">The sequence shown here is derived from an EMBL/GenBank/DDBJ whole genome shotgun (WGS) entry which is preliminary data.</text>
</comment>
<evidence type="ECO:0000256" key="8">
    <source>
        <dbReference type="ARBA" id="ARBA00022840"/>
    </source>
</evidence>
<evidence type="ECO:0000313" key="14">
    <source>
        <dbReference type="EMBL" id="OKY78511.1"/>
    </source>
</evidence>
<dbReference type="EMBL" id="MSDW01000001">
    <property type="protein sequence ID" value="OKY78511.1"/>
    <property type="molecule type" value="Genomic_DNA"/>
</dbReference>
<feature type="binding site" evidence="12">
    <location>
        <position position="277"/>
    </location>
    <ligand>
        <name>ATP</name>
        <dbReference type="ChEBI" id="CHEBI:30616"/>
    </ligand>
</feature>
<dbReference type="InterPro" id="IPR015273">
    <property type="entry name" value="Cys-tRNA-synt_Ia_DALR"/>
</dbReference>
<dbReference type="PRINTS" id="PR00983">
    <property type="entry name" value="TRNASYNTHCYS"/>
</dbReference>
<dbReference type="PANTHER" id="PTHR10890:SF3">
    <property type="entry name" value="CYSTEINE--TRNA LIGASE, CYTOPLASMIC"/>
    <property type="match status" value="1"/>
</dbReference>
<feature type="domain" description="Cysteinyl-tRNA synthetase class Ia DALR" evidence="13">
    <location>
        <begin position="357"/>
        <end position="421"/>
    </location>
</feature>
<dbReference type="SMART" id="SM00840">
    <property type="entry name" value="DALR_2"/>
    <property type="match status" value="1"/>
</dbReference>
<dbReference type="InterPro" id="IPR009080">
    <property type="entry name" value="tRNAsynth_Ia_anticodon-bd"/>
</dbReference>
<sequence length="472" mass="55206">MVLKVHNTLTDEIEEFDPISEDKVKMYVCGTTDYDYIHLGHARTYVAYDMMVRYLEWKGYDVLYVQNITDVGHLTEEGEDKVEKKAKQEKTHPMQVVEYYMRNHLSDIDKLRIKRPDIMPRATGHLIDMIEAVKELEEKGYAYERNGSVYFDISKLEEYGELTNVNLGELEESGRIEESSEKKSPQDFALWKKAAPGQLMTWDSPWGEGFPGWHIECSVMSNKYLGEKFDIHGGAIELAFPHHENEIAQNKGLFGKHPVKYWVHTGLLNIKGEKMSKSKGNFIKVKEALEKHSPEVIRFWILSSHYRSPLNYTEEKIREAKRRLEKIILFVNRLRKLNKGKGTKGELTQRVKEFEKRFEEKMDNDFNTPEALTELSKFINEANKKLDKGEYEEGDPSYVYSKIKEILDIFQVIPRETNGNLSSLVENLIDLREDLREEENYELADEVREKIQESGIKIEDKKEGTIWMKNLK</sequence>
<dbReference type="NCBIfam" id="TIGR00435">
    <property type="entry name" value="cysS"/>
    <property type="match status" value="1"/>
</dbReference>
<evidence type="ECO:0000256" key="10">
    <source>
        <dbReference type="ARBA" id="ARBA00023146"/>
    </source>
</evidence>
<feature type="short sequence motif" description="'HIGH' region" evidence="12">
    <location>
        <begin position="31"/>
        <end position="41"/>
    </location>
</feature>
<dbReference type="InterPro" id="IPR014729">
    <property type="entry name" value="Rossmann-like_a/b/a_fold"/>
</dbReference>
<gene>
    <name evidence="12" type="primary">cysS</name>
    <name evidence="14" type="ORF">BTN85_1003</name>
</gene>
<keyword evidence="6 12" id="KW-0547">Nucleotide-binding</keyword>
<dbReference type="Proteomes" id="UP000185744">
    <property type="component" value="Unassembled WGS sequence"/>
</dbReference>
<evidence type="ECO:0000256" key="2">
    <source>
        <dbReference type="ARBA" id="ARBA00005594"/>
    </source>
</evidence>
<dbReference type="SUPFAM" id="SSF52374">
    <property type="entry name" value="Nucleotidylyl transferase"/>
    <property type="match status" value="1"/>
</dbReference>
<evidence type="ECO:0000256" key="5">
    <source>
        <dbReference type="ARBA" id="ARBA00022723"/>
    </source>
</evidence>
<reference evidence="14" key="1">
    <citation type="submission" date="2016-12" db="EMBL/GenBank/DDBJ databases">
        <title>Discovery of methanogenic haloarchaea.</title>
        <authorList>
            <person name="Sorokin D.Y."/>
            <person name="Makarova K.S."/>
            <person name="Abbas B."/>
            <person name="Ferrer M."/>
            <person name="Golyshin P.N."/>
        </authorList>
    </citation>
    <scope>NUCLEOTIDE SEQUENCE [LARGE SCALE GENOMIC DNA]</scope>
    <source>
        <strain evidence="14">HMET1</strain>
    </source>
</reference>
<feature type="short sequence motif" description="'KMSKS' region" evidence="12">
    <location>
        <begin position="274"/>
        <end position="278"/>
    </location>
</feature>
<dbReference type="Pfam" id="PF01406">
    <property type="entry name" value="tRNA-synt_1e"/>
    <property type="match status" value="1"/>
</dbReference>
<keyword evidence="9 12" id="KW-0648">Protein biosynthesis</keyword>
<keyword evidence="7 12" id="KW-0862">Zinc</keyword>
<dbReference type="CDD" id="cd00672">
    <property type="entry name" value="CysRS_core"/>
    <property type="match status" value="1"/>
</dbReference>
<dbReference type="Pfam" id="PF09190">
    <property type="entry name" value="DALR_2"/>
    <property type="match status" value="1"/>
</dbReference>
<evidence type="ECO:0000256" key="12">
    <source>
        <dbReference type="HAMAP-Rule" id="MF_00041"/>
    </source>
</evidence>
<dbReference type="GO" id="GO:0008270">
    <property type="term" value="F:zinc ion binding"/>
    <property type="evidence" value="ECO:0007669"/>
    <property type="project" value="UniProtKB-UniRule"/>
</dbReference>
<evidence type="ECO:0000259" key="13">
    <source>
        <dbReference type="SMART" id="SM00840"/>
    </source>
</evidence>
<dbReference type="GO" id="GO:0005524">
    <property type="term" value="F:ATP binding"/>
    <property type="evidence" value="ECO:0007669"/>
    <property type="project" value="UniProtKB-UniRule"/>
</dbReference>
<dbReference type="HAMAP" id="MF_00041">
    <property type="entry name" value="Cys_tRNA_synth"/>
    <property type="match status" value="1"/>
</dbReference>
<comment type="subcellular location">
    <subcellularLocation>
        <location evidence="1 12">Cytoplasm</location>
    </subcellularLocation>
</comment>
<accession>A0A1Q6DVW8</accession>
<organism evidence="14 15">
    <name type="scientific">Methanohalarchaeum thermophilum</name>
    <dbReference type="NCBI Taxonomy" id="1903181"/>
    <lineage>
        <taxon>Archaea</taxon>
        <taxon>Methanobacteriati</taxon>
        <taxon>Methanobacteriota</taxon>
        <taxon>Methanonatronarchaeia</taxon>
        <taxon>Methanonatronarchaeales</taxon>
        <taxon>Methanonatronarchaeaceae</taxon>
        <taxon>Candidatus Methanohalarchaeum</taxon>
    </lineage>
</organism>
<dbReference type="AlphaFoldDB" id="A0A1Q6DVW8"/>
<dbReference type="GO" id="GO:0006423">
    <property type="term" value="P:cysteinyl-tRNA aminoacylation"/>
    <property type="evidence" value="ECO:0007669"/>
    <property type="project" value="UniProtKB-UniRule"/>
</dbReference>
<dbReference type="InParanoid" id="A0A1Q6DVW8"/>
<keyword evidence="4 12" id="KW-0436">Ligase</keyword>
<comment type="cofactor">
    <cofactor evidence="12">
        <name>Zn(2+)</name>
        <dbReference type="ChEBI" id="CHEBI:29105"/>
    </cofactor>
    <text evidence="12">Binds 1 zinc ion per subunit.</text>
</comment>
<keyword evidence="3 12" id="KW-0963">Cytoplasm</keyword>
<feature type="binding site" evidence="12">
    <location>
        <position position="246"/>
    </location>
    <ligand>
        <name>Zn(2+)</name>
        <dbReference type="ChEBI" id="CHEBI:29105"/>
    </ligand>
</feature>
<dbReference type="PANTHER" id="PTHR10890">
    <property type="entry name" value="CYSTEINYL-TRNA SYNTHETASE"/>
    <property type="match status" value="1"/>
</dbReference>
<dbReference type="EC" id="6.1.1.16" evidence="12"/>
<dbReference type="STRING" id="1903181.BTN85_1003"/>
<dbReference type="Gene3D" id="3.40.50.620">
    <property type="entry name" value="HUPs"/>
    <property type="match status" value="1"/>
</dbReference>
<feature type="binding site" evidence="12">
    <location>
        <position position="217"/>
    </location>
    <ligand>
        <name>Zn(2+)</name>
        <dbReference type="ChEBI" id="CHEBI:29105"/>
    </ligand>
</feature>
<dbReference type="SUPFAM" id="SSF47323">
    <property type="entry name" value="Anticodon-binding domain of a subclass of class I aminoacyl-tRNA synthetases"/>
    <property type="match status" value="1"/>
</dbReference>